<name>A0A382E037_9ZZZZ</name>
<evidence type="ECO:0000313" key="2">
    <source>
        <dbReference type="EMBL" id="SVB43323.1"/>
    </source>
</evidence>
<sequence length="489" mass="49918">MLSPLKKRLGVFTAIAVMAALVPALVASPASAAVSTDAQPKADTTKLEACPASASIASAGFTDTTSTDVDCIKYYGVTTGVTATTYEPAGTVTRETMALFLTRLATAMGVTLGDGSDQGFTDLPTSAASVTAINQIKQLGVTLGTTATTYSPDNNVTREQMAMFIERLLGNTAPGPNGNSDDTTTTNISGNATTYNYADIDTGVTYEGHNAIAELYHLGVTDDVSGATAYRPSADITRAEMATFMTNAMGHSNARPAGITLQATKNAAVGAMSTINVHELHVSDRAAAGSTGTSGTVVDVFGYKTSTNVDNAAFGALTTCKDSALVTMGSVACYMEASDWVTNSTGNIEIQLSAAASGVQVAEAETVQYWAWTAAAGTSYLNGTTTGGSTTTLTSSYGGDHVYMSTSHDNATETSEDYGPATSDCMDGKMGSDITITMQLMRTTGTTKTVADAGVSIGVNSATGDHGGSNIATDIQNSIVVTDASGTAT</sequence>
<dbReference type="Pfam" id="PF00395">
    <property type="entry name" value="SLH"/>
    <property type="match status" value="2"/>
</dbReference>
<dbReference type="AlphaFoldDB" id="A0A382E037"/>
<protein>
    <recommendedName>
        <fullName evidence="1">SLH domain-containing protein</fullName>
    </recommendedName>
</protein>
<dbReference type="InterPro" id="IPR001119">
    <property type="entry name" value="SLH_dom"/>
</dbReference>
<feature type="non-terminal residue" evidence="2">
    <location>
        <position position="489"/>
    </location>
</feature>
<proteinExistence type="predicted"/>
<feature type="domain" description="SLH" evidence="1">
    <location>
        <begin position="116"/>
        <end position="179"/>
    </location>
</feature>
<reference evidence="2" key="1">
    <citation type="submission" date="2018-05" db="EMBL/GenBank/DDBJ databases">
        <authorList>
            <person name="Lanie J.A."/>
            <person name="Ng W.-L."/>
            <person name="Kazmierczak K.M."/>
            <person name="Andrzejewski T.M."/>
            <person name="Davidsen T.M."/>
            <person name="Wayne K.J."/>
            <person name="Tettelin H."/>
            <person name="Glass J.I."/>
            <person name="Rusch D."/>
            <person name="Podicherti R."/>
            <person name="Tsui H.-C.T."/>
            <person name="Winkler M.E."/>
        </authorList>
    </citation>
    <scope>NUCLEOTIDE SEQUENCE</scope>
</reference>
<gene>
    <name evidence="2" type="ORF">METZ01_LOCUS196177</name>
</gene>
<feature type="domain" description="SLH" evidence="1">
    <location>
        <begin position="195"/>
        <end position="259"/>
    </location>
</feature>
<evidence type="ECO:0000259" key="1">
    <source>
        <dbReference type="PROSITE" id="PS51272"/>
    </source>
</evidence>
<dbReference type="EMBL" id="UINC01041695">
    <property type="protein sequence ID" value="SVB43323.1"/>
    <property type="molecule type" value="Genomic_DNA"/>
</dbReference>
<dbReference type="PROSITE" id="PS51272">
    <property type="entry name" value="SLH"/>
    <property type="match status" value="2"/>
</dbReference>
<accession>A0A382E037</accession>
<organism evidence="2">
    <name type="scientific">marine metagenome</name>
    <dbReference type="NCBI Taxonomy" id="408172"/>
    <lineage>
        <taxon>unclassified sequences</taxon>
        <taxon>metagenomes</taxon>
        <taxon>ecological metagenomes</taxon>
    </lineage>
</organism>